<proteinExistence type="predicted"/>
<organism evidence="1 2">
    <name type="scientific">Thelephora terrestris</name>
    <dbReference type="NCBI Taxonomy" id="56493"/>
    <lineage>
        <taxon>Eukaryota</taxon>
        <taxon>Fungi</taxon>
        <taxon>Dikarya</taxon>
        <taxon>Basidiomycota</taxon>
        <taxon>Agaricomycotina</taxon>
        <taxon>Agaricomycetes</taxon>
        <taxon>Thelephorales</taxon>
        <taxon>Thelephoraceae</taxon>
        <taxon>Thelephora</taxon>
    </lineage>
</organism>
<dbReference type="Gene3D" id="2.130.10.10">
    <property type="entry name" value="YVTN repeat-like/Quinoprotein amine dehydrogenase"/>
    <property type="match status" value="1"/>
</dbReference>
<name>A0A9P6HMT5_9AGAM</name>
<dbReference type="AlphaFoldDB" id="A0A9P6HMT5"/>
<sequence length="237" mass="26161">MCSLPNYALNSDVGDLQQRIQDSGVHGAVEYACRSWYKHLVVTKHQSLDLLLSALHVLLEEKFTFWLEVLSVLGAVGEAVPALTTTIQWLNQISSDSGSLLDTIKDCLRFVTEFFEVISQSAPHIYHSALQFTPQSSIVQKLYFQQTFSLKARVVTGVPVSWDSCTASIGESGKARPRIAWSPCSKYIAATREGKVEVWDSTTLERLSIIKGLRDMPVGLGLPTFSPNGQLLACITL</sequence>
<comment type="caution">
    <text evidence="1">The sequence shown here is derived from an EMBL/GenBank/DDBJ whole genome shotgun (WGS) entry which is preliminary data.</text>
</comment>
<gene>
    <name evidence="1" type="ORF">BJ322DRAFT_999553</name>
</gene>
<dbReference type="InterPro" id="IPR011044">
    <property type="entry name" value="Quino_amine_DH_bsu"/>
</dbReference>
<dbReference type="SUPFAM" id="SSF50969">
    <property type="entry name" value="YVTN repeat-like/Quinoprotein amine dehydrogenase"/>
    <property type="match status" value="1"/>
</dbReference>
<protein>
    <submittedName>
        <fullName evidence="1">Uncharacterized protein</fullName>
    </submittedName>
</protein>
<evidence type="ECO:0000313" key="2">
    <source>
        <dbReference type="Proteomes" id="UP000736335"/>
    </source>
</evidence>
<reference evidence="1" key="2">
    <citation type="submission" date="2020-11" db="EMBL/GenBank/DDBJ databases">
        <authorList>
            <consortium name="DOE Joint Genome Institute"/>
            <person name="Kuo A."/>
            <person name="Miyauchi S."/>
            <person name="Kiss E."/>
            <person name="Drula E."/>
            <person name="Kohler A."/>
            <person name="Sanchez-Garcia M."/>
            <person name="Andreopoulos B."/>
            <person name="Barry K.W."/>
            <person name="Bonito G."/>
            <person name="Buee M."/>
            <person name="Carver A."/>
            <person name="Chen C."/>
            <person name="Cichocki N."/>
            <person name="Clum A."/>
            <person name="Culley D."/>
            <person name="Crous P.W."/>
            <person name="Fauchery L."/>
            <person name="Girlanda M."/>
            <person name="Hayes R."/>
            <person name="Keri Z."/>
            <person name="Labutti K."/>
            <person name="Lipzen A."/>
            <person name="Lombard V."/>
            <person name="Magnuson J."/>
            <person name="Maillard F."/>
            <person name="Morin E."/>
            <person name="Murat C."/>
            <person name="Nolan M."/>
            <person name="Ohm R."/>
            <person name="Pangilinan J."/>
            <person name="Pereira M."/>
            <person name="Perotto S."/>
            <person name="Peter M."/>
            <person name="Riley R."/>
            <person name="Sitrit Y."/>
            <person name="Stielow B."/>
            <person name="Szollosi G."/>
            <person name="Zifcakova L."/>
            <person name="Stursova M."/>
            <person name="Spatafora J.W."/>
            <person name="Tedersoo L."/>
            <person name="Vaario L.-M."/>
            <person name="Yamada A."/>
            <person name="Yan M."/>
            <person name="Wang P."/>
            <person name="Xu J."/>
            <person name="Bruns T."/>
            <person name="Baldrian P."/>
            <person name="Vilgalys R."/>
            <person name="Henrissat B."/>
            <person name="Grigoriev I.V."/>
            <person name="Hibbett D."/>
            <person name="Nagy L.G."/>
            <person name="Martin F.M."/>
        </authorList>
    </citation>
    <scope>NUCLEOTIDE SEQUENCE</scope>
    <source>
        <strain evidence="1">UH-Tt-Lm1</strain>
    </source>
</reference>
<dbReference type="Proteomes" id="UP000736335">
    <property type="component" value="Unassembled WGS sequence"/>
</dbReference>
<keyword evidence="2" id="KW-1185">Reference proteome</keyword>
<accession>A0A9P6HMT5</accession>
<dbReference type="InterPro" id="IPR015943">
    <property type="entry name" value="WD40/YVTN_repeat-like_dom_sf"/>
</dbReference>
<reference evidence="1" key="1">
    <citation type="journal article" date="2020" name="Nat. Commun.">
        <title>Large-scale genome sequencing of mycorrhizal fungi provides insights into the early evolution of symbiotic traits.</title>
        <authorList>
            <person name="Miyauchi S."/>
            <person name="Kiss E."/>
            <person name="Kuo A."/>
            <person name="Drula E."/>
            <person name="Kohler A."/>
            <person name="Sanchez-Garcia M."/>
            <person name="Morin E."/>
            <person name="Andreopoulos B."/>
            <person name="Barry K.W."/>
            <person name="Bonito G."/>
            <person name="Buee M."/>
            <person name="Carver A."/>
            <person name="Chen C."/>
            <person name="Cichocki N."/>
            <person name="Clum A."/>
            <person name="Culley D."/>
            <person name="Crous P.W."/>
            <person name="Fauchery L."/>
            <person name="Girlanda M."/>
            <person name="Hayes R.D."/>
            <person name="Keri Z."/>
            <person name="LaButti K."/>
            <person name="Lipzen A."/>
            <person name="Lombard V."/>
            <person name="Magnuson J."/>
            <person name="Maillard F."/>
            <person name="Murat C."/>
            <person name="Nolan M."/>
            <person name="Ohm R.A."/>
            <person name="Pangilinan J."/>
            <person name="Pereira M.F."/>
            <person name="Perotto S."/>
            <person name="Peter M."/>
            <person name="Pfister S."/>
            <person name="Riley R."/>
            <person name="Sitrit Y."/>
            <person name="Stielow J.B."/>
            <person name="Szollosi G."/>
            <person name="Zifcakova L."/>
            <person name="Stursova M."/>
            <person name="Spatafora J.W."/>
            <person name="Tedersoo L."/>
            <person name="Vaario L.M."/>
            <person name="Yamada A."/>
            <person name="Yan M."/>
            <person name="Wang P."/>
            <person name="Xu J."/>
            <person name="Bruns T."/>
            <person name="Baldrian P."/>
            <person name="Vilgalys R."/>
            <person name="Dunand C."/>
            <person name="Henrissat B."/>
            <person name="Grigoriev I.V."/>
            <person name="Hibbett D."/>
            <person name="Nagy L.G."/>
            <person name="Martin F.M."/>
        </authorList>
    </citation>
    <scope>NUCLEOTIDE SEQUENCE</scope>
    <source>
        <strain evidence="1">UH-Tt-Lm1</strain>
    </source>
</reference>
<evidence type="ECO:0000313" key="1">
    <source>
        <dbReference type="EMBL" id="KAF9790952.1"/>
    </source>
</evidence>
<dbReference type="EMBL" id="WIUZ02000002">
    <property type="protein sequence ID" value="KAF9790952.1"/>
    <property type="molecule type" value="Genomic_DNA"/>
</dbReference>
<dbReference type="OrthoDB" id="3267146at2759"/>